<gene>
    <name evidence="2" type="ORF">C8A05DRAFT_12333</name>
</gene>
<dbReference type="InterPro" id="IPR036188">
    <property type="entry name" value="FAD/NAD-bd_sf"/>
</dbReference>
<reference evidence="2" key="2">
    <citation type="submission" date="2023-05" db="EMBL/GenBank/DDBJ databases">
        <authorList>
            <consortium name="Lawrence Berkeley National Laboratory"/>
            <person name="Steindorff A."/>
            <person name="Hensen N."/>
            <person name="Bonometti L."/>
            <person name="Westerberg I."/>
            <person name="Brannstrom I.O."/>
            <person name="Guillou S."/>
            <person name="Cros-Aarteil S."/>
            <person name="Calhoun S."/>
            <person name="Haridas S."/>
            <person name="Kuo A."/>
            <person name="Mondo S."/>
            <person name="Pangilinan J."/>
            <person name="Riley R."/>
            <person name="Labutti K."/>
            <person name="Andreopoulos B."/>
            <person name="Lipzen A."/>
            <person name="Chen C."/>
            <person name="Yanf M."/>
            <person name="Daum C."/>
            <person name="Ng V."/>
            <person name="Clum A."/>
            <person name="Ohm R."/>
            <person name="Martin F."/>
            <person name="Silar P."/>
            <person name="Natvig D."/>
            <person name="Lalanne C."/>
            <person name="Gautier V."/>
            <person name="Ament-Velasquez S.L."/>
            <person name="Kruys A."/>
            <person name="Hutchinson M.I."/>
            <person name="Powell A.J."/>
            <person name="Barry K."/>
            <person name="Miller A.N."/>
            <person name="Grigoriev I.V."/>
            <person name="Debuchy R."/>
            <person name="Gladieux P."/>
            <person name="Thoren M.H."/>
            <person name="Johannesson H."/>
        </authorList>
    </citation>
    <scope>NUCLEOTIDE SEQUENCE</scope>
    <source>
        <strain evidence="2">CBS 103.79</strain>
    </source>
</reference>
<comment type="caution">
    <text evidence="2">The sequence shown here is derived from an EMBL/GenBank/DDBJ whole genome shotgun (WGS) entry which is preliminary data.</text>
</comment>
<dbReference type="Gene3D" id="3.30.70.1990">
    <property type="match status" value="1"/>
</dbReference>
<evidence type="ECO:0000313" key="2">
    <source>
        <dbReference type="EMBL" id="KAK3905896.1"/>
    </source>
</evidence>
<accession>A0AAN6MRR2</accession>
<dbReference type="Proteomes" id="UP001303889">
    <property type="component" value="Unassembled WGS sequence"/>
</dbReference>
<reference evidence="2" key="1">
    <citation type="journal article" date="2023" name="Mol. Phylogenet. Evol.">
        <title>Genome-scale phylogeny and comparative genomics of the fungal order Sordariales.</title>
        <authorList>
            <person name="Hensen N."/>
            <person name="Bonometti L."/>
            <person name="Westerberg I."/>
            <person name="Brannstrom I.O."/>
            <person name="Guillou S."/>
            <person name="Cros-Aarteil S."/>
            <person name="Calhoun S."/>
            <person name="Haridas S."/>
            <person name="Kuo A."/>
            <person name="Mondo S."/>
            <person name="Pangilinan J."/>
            <person name="Riley R."/>
            <person name="LaButti K."/>
            <person name="Andreopoulos B."/>
            <person name="Lipzen A."/>
            <person name="Chen C."/>
            <person name="Yan M."/>
            <person name="Daum C."/>
            <person name="Ng V."/>
            <person name="Clum A."/>
            <person name="Steindorff A."/>
            <person name="Ohm R.A."/>
            <person name="Martin F."/>
            <person name="Silar P."/>
            <person name="Natvig D.O."/>
            <person name="Lalanne C."/>
            <person name="Gautier V."/>
            <person name="Ament-Velasquez S.L."/>
            <person name="Kruys A."/>
            <person name="Hutchinson M.I."/>
            <person name="Powell A.J."/>
            <person name="Barry K."/>
            <person name="Miller A.N."/>
            <person name="Grigoriev I.V."/>
            <person name="Debuchy R."/>
            <person name="Gladieux P."/>
            <person name="Hiltunen Thoren M."/>
            <person name="Johannesson H."/>
        </authorList>
    </citation>
    <scope>NUCLEOTIDE SEQUENCE</scope>
    <source>
        <strain evidence="2">CBS 103.79</strain>
    </source>
</reference>
<dbReference type="InterPro" id="IPR002937">
    <property type="entry name" value="Amino_oxidase"/>
</dbReference>
<keyword evidence="3" id="KW-1185">Reference proteome</keyword>
<dbReference type="InterPro" id="IPR050464">
    <property type="entry name" value="Zeta_carotene_desat/Oxidored"/>
</dbReference>
<feature type="domain" description="Amine oxidase" evidence="1">
    <location>
        <begin position="21"/>
        <end position="281"/>
    </location>
</feature>
<sequence>MLNRANPYPRKKVAIVGSGSAGIAALWALNRSPHDVHLYDAGDRLGGHTNTVEFVKGKYKALVDTGFIVMNAETYPNFLNFLDAIGVRAVPTEMSFSVSRDRGLFEWAGSTLDTVFCQRMNLFSPRMWLMLFDIVRFNQYARDVLKTDEPTEETIGEYLDREGYSGMFRDNYLMPMAAAVWSTRPDKLALDFPAETLIRFLWNHHLLSTTTRRPPWLTIETGSKAYIEHVMKGFPRNHLHLSTTVTALTNEADGRVRLHTDCSESEVFDHVILATHGDQAYAITHGSATEEEKAILGEFHTSKNETVLHSDVSLMPTARKAWSSWNYLTKSTSRKGAGNIGQVCLTYNMNILQHIPHEIFGDVLVTLNPLHEPAPETVQGRYRYHHPVYTPGSVRAQKDLERIQNKRGISYAGAWTKYGFHEDGFSSGLRVAVEHLGANIPFEFKDSTFSRGERPQLTVVDRLIRLLISLLQIFVVDVLQGLANVASKLTTTRRLACKVNAPGAINGFNGPLHEKEH</sequence>
<proteinExistence type="predicted"/>
<organism evidence="2 3">
    <name type="scientific">Staphylotrichum tortipilum</name>
    <dbReference type="NCBI Taxonomy" id="2831512"/>
    <lineage>
        <taxon>Eukaryota</taxon>
        <taxon>Fungi</taxon>
        <taxon>Dikarya</taxon>
        <taxon>Ascomycota</taxon>
        <taxon>Pezizomycotina</taxon>
        <taxon>Sordariomycetes</taxon>
        <taxon>Sordariomycetidae</taxon>
        <taxon>Sordariales</taxon>
        <taxon>Chaetomiaceae</taxon>
        <taxon>Staphylotrichum</taxon>
    </lineage>
</organism>
<protein>
    <recommendedName>
        <fullName evidence="1">Amine oxidase domain-containing protein</fullName>
    </recommendedName>
</protein>
<dbReference type="GO" id="GO:0016491">
    <property type="term" value="F:oxidoreductase activity"/>
    <property type="evidence" value="ECO:0007669"/>
    <property type="project" value="InterPro"/>
</dbReference>
<evidence type="ECO:0000259" key="1">
    <source>
        <dbReference type="Pfam" id="PF01593"/>
    </source>
</evidence>
<dbReference type="FunFam" id="1.10.405.20:FF:000001">
    <property type="entry name" value="Amine oxidase"/>
    <property type="match status" value="1"/>
</dbReference>
<dbReference type="AlphaFoldDB" id="A0AAN6MRR2"/>
<name>A0AAN6MRR2_9PEZI</name>
<dbReference type="Gene3D" id="1.10.405.20">
    <property type="match status" value="1"/>
</dbReference>
<dbReference type="Gene3D" id="3.50.50.60">
    <property type="entry name" value="FAD/NAD(P)-binding domain"/>
    <property type="match status" value="1"/>
</dbReference>
<dbReference type="Pfam" id="PF01593">
    <property type="entry name" value="Amino_oxidase"/>
    <property type="match status" value="1"/>
</dbReference>
<dbReference type="PANTHER" id="PTHR42923:SF17">
    <property type="entry name" value="AMINE OXIDASE DOMAIN-CONTAINING PROTEIN"/>
    <property type="match status" value="1"/>
</dbReference>
<dbReference type="EMBL" id="MU855342">
    <property type="protein sequence ID" value="KAK3905896.1"/>
    <property type="molecule type" value="Genomic_DNA"/>
</dbReference>
<dbReference type="SUPFAM" id="SSF51905">
    <property type="entry name" value="FAD/NAD(P)-binding domain"/>
    <property type="match status" value="1"/>
</dbReference>
<dbReference type="PANTHER" id="PTHR42923">
    <property type="entry name" value="PROTOPORPHYRINOGEN OXIDASE"/>
    <property type="match status" value="1"/>
</dbReference>
<evidence type="ECO:0000313" key="3">
    <source>
        <dbReference type="Proteomes" id="UP001303889"/>
    </source>
</evidence>